<feature type="domain" description="AB hydrolase-1" evidence="1">
    <location>
        <begin position="47"/>
        <end position="155"/>
    </location>
</feature>
<reference evidence="2 3" key="1">
    <citation type="submission" date="2016-10" db="EMBL/GenBank/DDBJ databases">
        <authorList>
            <person name="de Groot N.N."/>
        </authorList>
    </citation>
    <scope>NUCLEOTIDE SEQUENCE [LARGE SCALE GENOMIC DNA]</scope>
    <source>
        <strain evidence="2 3">DSM 21039</strain>
    </source>
</reference>
<dbReference type="EMBL" id="FOBB01000005">
    <property type="protein sequence ID" value="SEM60573.1"/>
    <property type="molecule type" value="Genomic_DNA"/>
</dbReference>
<sequence length="279" mass="30302">MLIALFASALSTNAQINNMETLKTSGHAPVNGIQMYYEIHGNGGGLPLVLIHGGGSTIETTFGVILPMLAAHNKVIAVELQAHGRTSDRNAPETFEQDASDVAALLKYLKVDKANIMGFSDGGCTTMQLAMSHPELLNKIVVVSSNYQREGMIPGFFEGLQKATLKDMPEPLKAGFLKVTPDKDRLQNMFEKDRSRRLVFQNWPDAALQSIKTPALIMAGDKDVITTEHIVKLSHLIPGAQLAILPGMHGTLLGEICSAKKDSRQPEITATLVQEFLND</sequence>
<dbReference type="Gene3D" id="3.40.50.1820">
    <property type="entry name" value="alpha/beta hydrolase"/>
    <property type="match status" value="1"/>
</dbReference>
<dbReference type="SUPFAM" id="SSF53474">
    <property type="entry name" value="alpha/beta-Hydrolases"/>
    <property type="match status" value="1"/>
</dbReference>
<dbReference type="PANTHER" id="PTHR46331:SF2">
    <property type="entry name" value="VALACYCLOVIR HYDROLASE"/>
    <property type="match status" value="1"/>
</dbReference>
<organism evidence="2 3">
    <name type="scientific">Chitinophaga rupis</name>
    <dbReference type="NCBI Taxonomy" id="573321"/>
    <lineage>
        <taxon>Bacteria</taxon>
        <taxon>Pseudomonadati</taxon>
        <taxon>Bacteroidota</taxon>
        <taxon>Chitinophagia</taxon>
        <taxon>Chitinophagales</taxon>
        <taxon>Chitinophagaceae</taxon>
        <taxon>Chitinophaga</taxon>
    </lineage>
</organism>
<evidence type="ECO:0000313" key="3">
    <source>
        <dbReference type="Proteomes" id="UP000198984"/>
    </source>
</evidence>
<dbReference type="AlphaFoldDB" id="A0A1H7ZQK4"/>
<accession>A0A1H7ZQK4</accession>
<dbReference type="Proteomes" id="UP000198984">
    <property type="component" value="Unassembled WGS sequence"/>
</dbReference>
<protein>
    <submittedName>
        <fullName evidence="2">Pimeloyl-ACP methyl ester carboxylesterase</fullName>
    </submittedName>
</protein>
<proteinExistence type="predicted"/>
<gene>
    <name evidence="2" type="ORF">SAMN04488505_105165</name>
</gene>
<evidence type="ECO:0000259" key="1">
    <source>
        <dbReference type="Pfam" id="PF00561"/>
    </source>
</evidence>
<keyword evidence="3" id="KW-1185">Reference proteome</keyword>
<dbReference type="Pfam" id="PF00561">
    <property type="entry name" value="Abhydrolase_1"/>
    <property type="match status" value="1"/>
</dbReference>
<evidence type="ECO:0000313" key="2">
    <source>
        <dbReference type="EMBL" id="SEM60573.1"/>
    </source>
</evidence>
<dbReference type="PANTHER" id="PTHR46331">
    <property type="entry name" value="VALACYCLOVIR HYDROLASE"/>
    <property type="match status" value="1"/>
</dbReference>
<dbReference type="STRING" id="573321.SAMN04488505_105165"/>
<dbReference type="InterPro" id="IPR000073">
    <property type="entry name" value="AB_hydrolase_1"/>
</dbReference>
<dbReference type="GO" id="GO:0017171">
    <property type="term" value="F:serine hydrolase activity"/>
    <property type="evidence" value="ECO:0007669"/>
    <property type="project" value="TreeGrafter"/>
</dbReference>
<dbReference type="InterPro" id="IPR029058">
    <property type="entry name" value="AB_hydrolase_fold"/>
</dbReference>
<name>A0A1H7ZQK4_9BACT</name>